<dbReference type="RefSeq" id="WP_204061420.1">
    <property type="nucleotide sequence ID" value="NZ_BAAAGP010000030.1"/>
</dbReference>
<reference evidence="2 3" key="1">
    <citation type="submission" date="2021-01" db="EMBL/GenBank/DDBJ databases">
        <title>Whole genome shotgun sequence of Microbispora corallina NBRC 16416.</title>
        <authorList>
            <person name="Komaki H."/>
            <person name="Tamura T."/>
        </authorList>
    </citation>
    <scope>NUCLEOTIDE SEQUENCE [LARGE SCALE GENOMIC DNA]</scope>
    <source>
        <strain evidence="2 3">NBRC 16416</strain>
    </source>
</reference>
<name>A0ABQ4GBG6_9ACTN</name>
<organism evidence="2 3">
    <name type="scientific">Microbispora corallina</name>
    <dbReference type="NCBI Taxonomy" id="83302"/>
    <lineage>
        <taxon>Bacteria</taxon>
        <taxon>Bacillati</taxon>
        <taxon>Actinomycetota</taxon>
        <taxon>Actinomycetes</taxon>
        <taxon>Streptosporangiales</taxon>
        <taxon>Streptosporangiaceae</taxon>
        <taxon>Microbispora</taxon>
    </lineage>
</organism>
<sequence length="153" mass="15936">MTAVDELRTAAAHLAEILPFRLSANVRVVRDPDDRMDTLAFCYAQHDFRPDEACGACETIDIGDETLAALIVRVLTARGPLALWLLEVASDAEKHAAHGIGNDIDEIATGHPLAAARAINAATPHGSSASNAPRAPLTATQPGARPSAGVTGP</sequence>
<feature type="region of interest" description="Disordered" evidence="1">
    <location>
        <begin position="123"/>
        <end position="153"/>
    </location>
</feature>
<dbReference type="Proteomes" id="UP000603904">
    <property type="component" value="Unassembled WGS sequence"/>
</dbReference>
<keyword evidence="3" id="KW-1185">Reference proteome</keyword>
<dbReference type="EMBL" id="BOOC01000059">
    <property type="protein sequence ID" value="GIH44423.1"/>
    <property type="molecule type" value="Genomic_DNA"/>
</dbReference>
<comment type="caution">
    <text evidence="2">The sequence shown here is derived from an EMBL/GenBank/DDBJ whole genome shotgun (WGS) entry which is preliminary data.</text>
</comment>
<evidence type="ECO:0000256" key="1">
    <source>
        <dbReference type="SAM" id="MobiDB-lite"/>
    </source>
</evidence>
<evidence type="ECO:0000313" key="2">
    <source>
        <dbReference type="EMBL" id="GIH44423.1"/>
    </source>
</evidence>
<gene>
    <name evidence="2" type="ORF">Mco01_74230</name>
</gene>
<protein>
    <submittedName>
        <fullName evidence="2">Uncharacterized protein</fullName>
    </submittedName>
</protein>
<evidence type="ECO:0000313" key="3">
    <source>
        <dbReference type="Proteomes" id="UP000603904"/>
    </source>
</evidence>
<accession>A0ABQ4GBG6</accession>
<proteinExistence type="predicted"/>